<accession>A0A9N9FLA2</accession>
<gene>
    <name evidence="2" type="ORF">ALEPTO_LOCUS5565</name>
</gene>
<feature type="region of interest" description="Disordered" evidence="1">
    <location>
        <begin position="1"/>
        <end position="39"/>
    </location>
</feature>
<sequence length="222" mass="25062">MSLSRLDSLPKSEPQLTKTNNKRITKRNNHSRYNFDSLPSISKCPIDDNDSANADDQFLLRETSDPKFSQKPLCDRCDVSKERVKTLNESFGKIEAIMDALAKTTTGAESLKNHAAMHEGYYPDKSDEEEQSKNFNQDFSNCSFEDLKNLANLAYNKCAEDLLALDSQHIIPIVSEAGLQKHSLEHTESTCRNIISNEKNAGQMMDLRTFAIPVQQPIFLSQ</sequence>
<name>A0A9N9FLA2_9GLOM</name>
<evidence type="ECO:0000256" key="1">
    <source>
        <dbReference type="SAM" id="MobiDB-lite"/>
    </source>
</evidence>
<comment type="caution">
    <text evidence="2">The sequence shown here is derived from an EMBL/GenBank/DDBJ whole genome shotgun (WGS) entry which is preliminary data.</text>
</comment>
<evidence type="ECO:0000313" key="3">
    <source>
        <dbReference type="Proteomes" id="UP000789508"/>
    </source>
</evidence>
<dbReference type="Proteomes" id="UP000789508">
    <property type="component" value="Unassembled WGS sequence"/>
</dbReference>
<dbReference type="OrthoDB" id="2376163at2759"/>
<organism evidence="2 3">
    <name type="scientific">Ambispora leptoticha</name>
    <dbReference type="NCBI Taxonomy" id="144679"/>
    <lineage>
        <taxon>Eukaryota</taxon>
        <taxon>Fungi</taxon>
        <taxon>Fungi incertae sedis</taxon>
        <taxon>Mucoromycota</taxon>
        <taxon>Glomeromycotina</taxon>
        <taxon>Glomeromycetes</taxon>
        <taxon>Archaeosporales</taxon>
        <taxon>Ambisporaceae</taxon>
        <taxon>Ambispora</taxon>
    </lineage>
</organism>
<dbReference type="EMBL" id="CAJVPS010001599">
    <property type="protein sequence ID" value="CAG8544311.1"/>
    <property type="molecule type" value="Genomic_DNA"/>
</dbReference>
<proteinExistence type="predicted"/>
<evidence type="ECO:0000313" key="2">
    <source>
        <dbReference type="EMBL" id="CAG8544311.1"/>
    </source>
</evidence>
<protein>
    <submittedName>
        <fullName evidence="2">1083_t:CDS:1</fullName>
    </submittedName>
</protein>
<dbReference type="AlphaFoldDB" id="A0A9N9FLA2"/>
<feature type="compositionally biased region" description="Basic residues" evidence="1">
    <location>
        <begin position="20"/>
        <end position="30"/>
    </location>
</feature>
<reference evidence="2" key="1">
    <citation type="submission" date="2021-06" db="EMBL/GenBank/DDBJ databases">
        <authorList>
            <person name="Kallberg Y."/>
            <person name="Tangrot J."/>
            <person name="Rosling A."/>
        </authorList>
    </citation>
    <scope>NUCLEOTIDE SEQUENCE</scope>
    <source>
        <strain evidence="2">FL130A</strain>
    </source>
</reference>
<keyword evidence="3" id="KW-1185">Reference proteome</keyword>